<dbReference type="HOGENOM" id="CLU_1884561_0_0_11"/>
<evidence type="ECO:0000313" key="3">
    <source>
        <dbReference type="EMBL" id="CCK24701.1"/>
    </source>
</evidence>
<sequence>MPTPAAPQPPLDTAKQEAFASEVLDVLNKSALALLTSAGHQCGLFDTLATLPPSTSAEIAEAAGMNERLLRLDGERRLERGSEHLAPVPDRPRHRGGPGRRKARSQGGQNRQACHRKVDGNPLPELAKEGESFNA</sequence>
<feature type="domain" description="S-adenosylmethionine-dependent methyltransferase Rv2258c-like winged HTH" evidence="2">
    <location>
        <begin position="30"/>
        <end position="71"/>
    </location>
</feature>
<organism evidence="3 4">
    <name type="scientific">Streptomyces davaonensis (strain DSM 101723 / JCM 4913 / KCC S-0913 / 768)</name>
    <dbReference type="NCBI Taxonomy" id="1214101"/>
    <lineage>
        <taxon>Bacteria</taxon>
        <taxon>Bacillati</taxon>
        <taxon>Actinomycetota</taxon>
        <taxon>Actinomycetes</taxon>
        <taxon>Kitasatosporales</taxon>
        <taxon>Streptomycetaceae</taxon>
        <taxon>Streptomyces</taxon>
    </lineage>
</organism>
<dbReference type="KEGG" id="sdv:BN159_0322"/>
<dbReference type="eggNOG" id="COG2230">
    <property type="taxonomic scope" value="Bacteria"/>
</dbReference>
<dbReference type="AlphaFoldDB" id="K4QSI3"/>
<reference evidence="3 4" key="1">
    <citation type="journal article" date="2012" name="J. Bacteriol.">
        <title>Genome sequence of the bacterium Streptomyces davawensis JCM 4913 and heterologous production of the unique antibiotic roseoflavin.</title>
        <authorList>
            <person name="Jankowitsch F."/>
            <person name="Schwarz J."/>
            <person name="Ruckert C."/>
            <person name="Gust B."/>
            <person name="Szczepanowski R."/>
            <person name="Blom J."/>
            <person name="Pelzer S."/>
            <person name="Kalinowski J."/>
            <person name="Mack M."/>
        </authorList>
    </citation>
    <scope>NUCLEOTIDE SEQUENCE [LARGE SCALE GENOMIC DNA]</scope>
    <source>
        <strain evidence="4">DSM 101723 / JCM 4913 / KCC S-0913 / 768</strain>
    </source>
</reference>
<feature type="compositionally biased region" description="Basic and acidic residues" evidence="1">
    <location>
        <begin position="126"/>
        <end position="135"/>
    </location>
</feature>
<keyword evidence="4" id="KW-1185">Reference proteome</keyword>
<feature type="region of interest" description="Disordered" evidence="1">
    <location>
        <begin position="78"/>
        <end position="135"/>
    </location>
</feature>
<evidence type="ECO:0000256" key="1">
    <source>
        <dbReference type="SAM" id="MobiDB-lite"/>
    </source>
</evidence>
<dbReference type="EMBL" id="HE971709">
    <property type="protein sequence ID" value="CCK24701.1"/>
    <property type="molecule type" value="Genomic_DNA"/>
</dbReference>
<evidence type="ECO:0000259" key="2">
    <source>
        <dbReference type="Pfam" id="PF21320"/>
    </source>
</evidence>
<dbReference type="InterPro" id="IPR048711">
    <property type="entry name" value="WHD_Rv2258c"/>
</dbReference>
<accession>K4QSI3</accession>
<name>K4QSI3_STRDJ</name>
<evidence type="ECO:0000313" key="4">
    <source>
        <dbReference type="Proteomes" id="UP000008043"/>
    </source>
</evidence>
<protein>
    <recommendedName>
        <fullName evidence="2">S-adenosylmethionine-dependent methyltransferase Rv2258c-like winged HTH domain-containing protein</fullName>
    </recommendedName>
</protein>
<feature type="compositionally biased region" description="Basic residues" evidence="1">
    <location>
        <begin position="92"/>
        <end position="104"/>
    </location>
</feature>
<dbReference type="STRING" id="1214101.BN159_0322"/>
<dbReference type="Pfam" id="PF21320">
    <property type="entry name" value="WHD_Rv2258c"/>
    <property type="match status" value="1"/>
</dbReference>
<proteinExistence type="predicted"/>
<dbReference type="Proteomes" id="UP000008043">
    <property type="component" value="Chromosome"/>
</dbReference>
<gene>
    <name evidence="3" type="ORF">BN159_0322</name>
</gene>